<protein>
    <submittedName>
        <fullName evidence="1">Uncharacterized protein</fullName>
    </submittedName>
</protein>
<evidence type="ECO:0000313" key="2">
    <source>
        <dbReference type="Proteomes" id="UP000000641"/>
    </source>
</evidence>
<dbReference type="HOGENOM" id="CLU_2021626_0_0_2"/>
<sequence length="122" mass="13739">MENVGRDVKALMRKLLLNSNAFFSNGYLNSEGRKVFEEMARFLVYEKPFLKRRIRRVRKEGSLEEVVRLAESILGEEAVSEILRSQHQGPYAVKGSPDEALASLQAPGCSTRLTDKIPSSPK</sequence>
<dbReference type="AlphaFoldDB" id="A1RWB3"/>
<proteinExistence type="predicted"/>
<name>A1RWB3_THEPD</name>
<evidence type="ECO:0000313" key="1">
    <source>
        <dbReference type="EMBL" id="ABL77493.1"/>
    </source>
</evidence>
<keyword evidence="2" id="KW-1185">Reference proteome</keyword>
<dbReference type="STRING" id="368408.Tpen_0083"/>
<accession>A1RWB3</accession>
<organism evidence="1 2">
    <name type="scientific">Thermofilum pendens (strain DSM 2475 / Hrk 5)</name>
    <dbReference type="NCBI Taxonomy" id="368408"/>
    <lineage>
        <taxon>Archaea</taxon>
        <taxon>Thermoproteota</taxon>
        <taxon>Thermoprotei</taxon>
        <taxon>Thermofilales</taxon>
        <taxon>Thermofilaceae</taxon>
        <taxon>Thermofilum</taxon>
    </lineage>
</organism>
<dbReference type="eggNOG" id="arCOG07757">
    <property type="taxonomic scope" value="Archaea"/>
</dbReference>
<dbReference type="KEGG" id="tpe:Tpen_0083"/>
<dbReference type="Proteomes" id="UP000000641">
    <property type="component" value="Chromosome"/>
</dbReference>
<dbReference type="GeneID" id="4600361"/>
<dbReference type="EnsemblBacteria" id="ABL77493">
    <property type="protein sequence ID" value="ABL77493"/>
    <property type="gene ID" value="Tpen_0083"/>
</dbReference>
<dbReference type="OrthoDB" id="46238at2157"/>
<dbReference type="EMBL" id="CP000505">
    <property type="protein sequence ID" value="ABL77493.1"/>
    <property type="molecule type" value="Genomic_DNA"/>
</dbReference>
<dbReference type="RefSeq" id="WP_011751758.1">
    <property type="nucleotide sequence ID" value="NC_008698.1"/>
</dbReference>
<gene>
    <name evidence="1" type="ordered locus">Tpen_0083</name>
</gene>
<reference evidence="2" key="1">
    <citation type="journal article" date="2008" name="J. Bacteriol.">
        <title>Genome sequence of Thermofilum pendens reveals an exceptional loss of biosynthetic pathways without genome reduction.</title>
        <authorList>
            <person name="Anderson I."/>
            <person name="Rodriguez J."/>
            <person name="Susanti D."/>
            <person name="Porat I."/>
            <person name="Reich C."/>
            <person name="Ulrich L.E."/>
            <person name="Elkins J.G."/>
            <person name="Mavromatis K."/>
            <person name="Lykidis A."/>
            <person name="Kim E."/>
            <person name="Thompson L.S."/>
            <person name="Nolan M."/>
            <person name="Land M."/>
            <person name="Copeland A."/>
            <person name="Lapidus A."/>
            <person name="Lucas S."/>
            <person name="Detter C."/>
            <person name="Zhulin I.B."/>
            <person name="Olsen G.J."/>
            <person name="Whitman W."/>
            <person name="Mukhopadhyay B."/>
            <person name="Bristow J."/>
            <person name="Kyrpides N."/>
        </authorList>
    </citation>
    <scope>NUCLEOTIDE SEQUENCE [LARGE SCALE GENOMIC DNA]</scope>
    <source>
        <strain evidence="2">DSM 2475 / Hrk 5</strain>
    </source>
</reference>